<name>A0AAD5XVV6_9FUNG</name>
<dbReference type="Proteomes" id="UP001211065">
    <property type="component" value="Unassembled WGS sequence"/>
</dbReference>
<dbReference type="AlphaFoldDB" id="A0AAD5XVV6"/>
<organism evidence="1 2">
    <name type="scientific">Clydaea vesicula</name>
    <dbReference type="NCBI Taxonomy" id="447962"/>
    <lineage>
        <taxon>Eukaryota</taxon>
        <taxon>Fungi</taxon>
        <taxon>Fungi incertae sedis</taxon>
        <taxon>Chytridiomycota</taxon>
        <taxon>Chytridiomycota incertae sedis</taxon>
        <taxon>Chytridiomycetes</taxon>
        <taxon>Lobulomycetales</taxon>
        <taxon>Lobulomycetaceae</taxon>
        <taxon>Clydaea</taxon>
    </lineage>
</organism>
<comment type="caution">
    <text evidence="1">The sequence shown here is derived from an EMBL/GenBank/DDBJ whole genome shotgun (WGS) entry which is preliminary data.</text>
</comment>
<protein>
    <submittedName>
        <fullName evidence="1">Uncharacterized protein</fullName>
    </submittedName>
</protein>
<evidence type="ECO:0000313" key="1">
    <source>
        <dbReference type="EMBL" id="KAJ3209895.1"/>
    </source>
</evidence>
<gene>
    <name evidence="1" type="ORF">HK099_008401</name>
</gene>
<proteinExistence type="predicted"/>
<evidence type="ECO:0000313" key="2">
    <source>
        <dbReference type="Proteomes" id="UP001211065"/>
    </source>
</evidence>
<dbReference type="EMBL" id="JADGJW010000918">
    <property type="protein sequence ID" value="KAJ3209895.1"/>
    <property type="molecule type" value="Genomic_DNA"/>
</dbReference>
<accession>A0AAD5XVV6</accession>
<feature type="non-terminal residue" evidence="1">
    <location>
        <position position="1"/>
    </location>
</feature>
<reference evidence="1" key="1">
    <citation type="submission" date="2020-05" db="EMBL/GenBank/DDBJ databases">
        <title>Phylogenomic resolution of chytrid fungi.</title>
        <authorList>
            <person name="Stajich J.E."/>
            <person name="Amses K."/>
            <person name="Simmons R."/>
            <person name="Seto K."/>
            <person name="Myers J."/>
            <person name="Bonds A."/>
            <person name="Quandt C.A."/>
            <person name="Barry K."/>
            <person name="Liu P."/>
            <person name="Grigoriev I."/>
            <person name="Longcore J.E."/>
            <person name="James T.Y."/>
        </authorList>
    </citation>
    <scope>NUCLEOTIDE SEQUENCE</scope>
    <source>
        <strain evidence="1">JEL0476</strain>
    </source>
</reference>
<sequence>DFGDLDIVVSSTPEEIYDKIAAIALELRSKEIVKNGPVTSLEVDNFQLDIISTSLDSVDIYEKKKTSNLCRGNFQMTVDFMSWGDTSTLIGIIAKKMNLKFGNLGLELPVFFEVEDEIISKEDNYEVNLNPLRLEDFKIEKLMRDRIILQYILLSTDMIEILNFLGFNSKIWQVGFKKEQEIFDFIQSSTYFNRNLFDSAKIGCNNRKRMKSRPMFLNFINSLNTLVEDTVADRLSQEDFKNFHYERAINTFKKKDEIEKILQNYLKLRLFKKKFNSKVIMKVLQIEEFKKVRELKVKFEKLFCDKDTMISKVLEIDQESLENLIRSLI</sequence>
<keyword evidence="2" id="KW-1185">Reference proteome</keyword>